<sequence length="564" mass="62440">MPDADATKSASSSAESDFLAHTDELVSYYDESFHLVDCSARHRKTYAVDSLVEATLWHVYPELLAPRPRAAVDFVVASGIPRSIEISDARGRAPRTLVVFRAERGIGVAEAEGDFTCRETSTQSESDRALLLHQATHDVLTGLPNRRQFSDQLRAALPVPSGARLALMQIDLDDFKPINDTLGHGAGDTVLKMAAERIRGVLKEREFAYRLAGDEFAVIQWKVDQPREAERLAEAIVNAFKEPFTVDGINVFVGASVGIAIAPADGNEIEQLMKAADIALYAAKKDGRGRARTFTRSMLIVLEQREMLRRSLRTALQEGQFFIEYQPFVKPRASIVGFEALLRWRHPLVGIIPPSVFIPMAEADGLMSEIGQWMLEQACRAAVTWPSHFTVAVNLSSAEFLHEGLTDRVAQILDLTGIRADRVELEITESVLLERTINNLDTLNTLNLLGVQISLDDFGTYYSSLSYLKNFPFDTIKIDQYFIKDLEHDEKSQTIVRSIIALSHGLGMDVTAEGVETEGQAAWLQKEGCDRLQGYFLGFPIPAEAIGEFLRKSAAVPMAGALRT</sequence>
<dbReference type="InterPro" id="IPR001633">
    <property type="entry name" value="EAL_dom"/>
</dbReference>
<dbReference type="Gene3D" id="3.30.70.270">
    <property type="match status" value="1"/>
</dbReference>
<dbReference type="InterPro" id="IPR043128">
    <property type="entry name" value="Rev_trsase/Diguanyl_cyclase"/>
</dbReference>
<feature type="domain" description="GGDEF" evidence="2">
    <location>
        <begin position="163"/>
        <end position="296"/>
    </location>
</feature>
<dbReference type="PANTHER" id="PTHR44757:SF2">
    <property type="entry name" value="BIOFILM ARCHITECTURE MAINTENANCE PROTEIN MBAA"/>
    <property type="match status" value="1"/>
</dbReference>
<dbReference type="InterPro" id="IPR029787">
    <property type="entry name" value="Nucleotide_cyclase"/>
</dbReference>
<dbReference type="STRING" id="1472378.AU381_18405"/>
<dbReference type="PROSITE" id="PS50887">
    <property type="entry name" value="GGDEF"/>
    <property type="match status" value="1"/>
</dbReference>
<protein>
    <submittedName>
        <fullName evidence="3">Diguanylate cyclase</fullName>
    </submittedName>
</protein>
<keyword evidence="4" id="KW-1185">Reference proteome</keyword>
<dbReference type="Pfam" id="PF00563">
    <property type="entry name" value="EAL"/>
    <property type="match status" value="1"/>
</dbReference>
<dbReference type="Gene3D" id="3.20.20.450">
    <property type="entry name" value="EAL domain"/>
    <property type="match status" value="1"/>
</dbReference>
<dbReference type="AlphaFoldDB" id="A0A178XQC2"/>
<reference evidence="3 4" key="1">
    <citation type="journal article" date="2016" name="Int. J. Syst. Evol. Microbiol.">
        <title>Ensifer glycinis sp. nov., an novel rhizobial species associated with Glycine spp.</title>
        <authorList>
            <person name="Yan H."/>
            <person name="Yan J."/>
            <person name="Sui X.H."/>
            <person name="Wang E.T."/>
            <person name="Chen W.X."/>
            <person name="Zhang X.X."/>
            <person name="Chen W.F."/>
        </authorList>
    </citation>
    <scope>NUCLEOTIDE SEQUENCE [LARGE SCALE GENOMIC DNA]</scope>
    <source>
        <strain evidence="3 4">CCBAU 23380</strain>
    </source>
</reference>
<dbReference type="SUPFAM" id="SSF141868">
    <property type="entry name" value="EAL domain-like"/>
    <property type="match status" value="1"/>
</dbReference>
<dbReference type="InterPro" id="IPR000160">
    <property type="entry name" value="GGDEF_dom"/>
</dbReference>
<dbReference type="RefSeq" id="WP_064244175.1">
    <property type="nucleotide sequence ID" value="NZ_LPUX01000064.1"/>
</dbReference>
<dbReference type="OrthoDB" id="9814202at2"/>
<name>A0A178XQC2_9HYPH</name>
<dbReference type="EMBL" id="LPUX01000064">
    <property type="protein sequence ID" value="OAP36952.1"/>
    <property type="molecule type" value="Genomic_DNA"/>
</dbReference>
<comment type="caution">
    <text evidence="3">The sequence shown here is derived from an EMBL/GenBank/DDBJ whole genome shotgun (WGS) entry which is preliminary data.</text>
</comment>
<evidence type="ECO:0000313" key="3">
    <source>
        <dbReference type="EMBL" id="OAP36952.1"/>
    </source>
</evidence>
<accession>A0A178XQC2</accession>
<dbReference type="Proteomes" id="UP000094025">
    <property type="component" value="Unassembled WGS sequence"/>
</dbReference>
<organism evidence="3 4">
    <name type="scientific">Sinorhizobium glycinis</name>
    <dbReference type="NCBI Taxonomy" id="1472378"/>
    <lineage>
        <taxon>Bacteria</taxon>
        <taxon>Pseudomonadati</taxon>
        <taxon>Pseudomonadota</taxon>
        <taxon>Alphaproteobacteria</taxon>
        <taxon>Hyphomicrobiales</taxon>
        <taxon>Rhizobiaceae</taxon>
        <taxon>Sinorhizobium/Ensifer group</taxon>
        <taxon>Sinorhizobium</taxon>
    </lineage>
</organism>
<feature type="domain" description="EAL" evidence="1">
    <location>
        <begin position="305"/>
        <end position="554"/>
    </location>
</feature>
<evidence type="ECO:0000259" key="2">
    <source>
        <dbReference type="PROSITE" id="PS50887"/>
    </source>
</evidence>
<dbReference type="CDD" id="cd01949">
    <property type="entry name" value="GGDEF"/>
    <property type="match status" value="1"/>
</dbReference>
<dbReference type="Pfam" id="PF00990">
    <property type="entry name" value="GGDEF"/>
    <property type="match status" value="1"/>
</dbReference>
<dbReference type="InterPro" id="IPR052155">
    <property type="entry name" value="Biofilm_reg_signaling"/>
</dbReference>
<gene>
    <name evidence="3" type="ORF">AU381_18405</name>
</gene>
<dbReference type="PANTHER" id="PTHR44757">
    <property type="entry name" value="DIGUANYLATE CYCLASE DGCP"/>
    <property type="match status" value="1"/>
</dbReference>
<dbReference type="CDD" id="cd01948">
    <property type="entry name" value="EAL"/>
    <property type="match status" value="1"/>
</dbReference>
<evidence type="ECO:0000313" key="4">
    <source>
        <dbReference type="Proteomes" id="UP000094025"/>
    </source>
</evidence>
<dbReference type="PROSITE" id="PS50883">
    <property type="entry name" value="EAL"/>
    <property type="match status" value="1"/>
</dbReference>
<dbReference type="SMART" id="SM00052">
    <property type="entry name" value="EAL"/>
    <property type="match status" value="1"/>
</dbReference>
<evidence type="ECO:0000259" key="1">
    <source>
        <dbReference type="PROSITE" id="PS50883"/>
    </source>
</evidence>
<dbReference type="InterPro" id="IPR035919">
    <property type="entry name" value="EAL_sf"/>
</dbReference>
<dbReference type="SMART" id="SM00267">
    <property type="entry name" value="GGDEF"/>
    <property type="match status" value="1"/>
</dbReference>
<dbReference type="SUPFAM" id="SSF55073">
    <property type="entry name" value="Nucleotide cyclase"/>
    <property type="match status" value="1"/>
</dbReference>
<dbReference type="NCBIfam" id="TIGR00254">
    <property type="entry name" value="GGDEF"/>
    <property type="match status" value="1"/>
</dbReference>
<proteinExistence type="predicted"/>